<dbReference type="SUPFAM" id="SSF53850">
    <property type="entry name" value="Periplasmic binding protein-like II"/>
    <property type="match status" value="1"/>
</dbReference>
<proteinExistence type="inferred from homology"/>
<keyword evidence="7" id="KW-1185">Reference proteome</keyword>
<organism evidence="6 7">
    <name type="scientific">Microbacterium capsulatum</name>
    <dbReference type="NCBI Taxonomy" id="3041921"/>
    <lineage>
        <taxon>Bacteria</taxon>
        <taxon>Bacillati</taxon>
        <taxon>Actinomycetota</taxon>
        <taxon>Actinomycetes</taxon>
        <taxon>Micrococcales</taxon>
        <taxon>Microbacteriaceae</taxon>
        <taxon>Microbacterium</taxon>
    </lineage>
</organism>
<reference evidence="6 7" key="1">
    <citation type="submission" date="2023-08" db="EMBL/GenBank/DDBJ databases">
        <title>Microbacterium sp. nov., isolated from a waste landfill.</title>
        <authorList>
            <person name="Wen W."/>
        </authorList>
    </citation>
    <scope>NUCLEOTIDE SEQUENCE [LARGE SCALE GENOMIC DNA]</scope>
    <source>
        <strain evidence="6 7">ASV81</strain>
    </source>
</reference>
<evidence type="ECO:0000256" key="4">
    <source>
        <dbReference type="ARBA" id="ARBA00023163"/>
    </source>
</evidence>
<keyword evidence="4" id="KW-0804">Transcription</keyword>
<dbReference type="RefSeq" id="WP_308487978.1">
    <property type="nucleotide sequence ID" value="NZ_JAVFCB010000002.1"/>
</dbReference>
<dbReference type="EMBL" id="JAVFCB010000002">
    <property type="protein sequence ID" value="MDQ4213034.1"/>
    <property type="molecule type" value="Genomic_DNA"/>
</dbReference>
<comment type="caution">
    <text evidence="6">The sequence shown here is derived from an EMBL/GenBank/DDBJ whole genome shotgun (WGS) entry which is preliminary data.</text>
</comment>
<dbReference type="Pfam" id="PF00126">
    <property type="entry name" value="HTH_1"/>
    <property type="match status" value="1"/>
</dbReference>
<dbReference type="PANTHER" id="PTHR30346:SF29">
    <property type="entry name" value="LYSR SUBSTRATE-BINDING"/>
    <property type="match status" value="1"/>
</dbReference>
<evidence type="ECO:0000313" key="7">
    <source>
        <dbReference type="Proteomes" id="UP001230289"/>
    </source>
</evidence>
<keyword evidence="2" id="KW-0805">Transcription regulation</keyword>
<dbReference type="SUPFAM" id="SSF46785">
    <property type="entry name" value="Winged helix' DNA-binding domain"/>
    <property type="match status" value="1"/>
</dbReference>
<dbReference type="Gene3D" id="3.40.190.10">
    <property type="entry name" value="Periplasmic binding protein-like II"/>
    <property type="match status" value="2"/>
</dbReference>
<evidence type="ECO:0000256" key="2">
    <source>
        <dbReference type="ARBA" id="ARBA00023015"/>
    </source>
</evidence>
<protein>
    <submittedName>
        <fullName evidence="6">LysR family transcriptional regulator</fullName>
    </submittedName>
</protein>
<dbReference type="InterPro" id="IPR005119">
    <property type="entry name" value="LysR_subst-bd"/>
</dbReference>
<dbReference type="InterPro" id="IPR036390">
    <property type="entry name" value="WH_DNA-bd_sf"/>
</dbReference>
<dbReference type="Proteomes" id="UP001230289">
    <property type="component" value="Unassembled WGS sequence"/>
</dbReference>
<dbReference type="InterPro" id="IPR000847">
    <property type="entry name" value="LysR_HTH_N"/>
</dbReference>
<accession>A0ABU0XE95</accession>
<dbReference type="Pfam" id="PF03466">
    <property type="entry name" value="LysR_substrate"/>
    <property type="match status" value="1"/>
</dbReference>
<evidence type="ECO:0000259" key="5">
    <source>
        <dbReference type="PROSITE" id="PS50931"/>
    </source>
</evidence>
<name>A0ABU0XE95_9MICO</name>
<evidence type="ECO:0000256" key="3">
    <source>
        <dbReference type="ARBA" id="ARBA00023125"/>
    </source>
</evidence>
<dbReference type="PROSITE" id="PS50931">
    <property type="entry name" value="HTH_LYSR"/>
    <property type="match status" value="1"/>
</dbReference>
<sequence>MQLQQLQILRELGALGSVTAVAEALRVTPSAVSQQLAALQRGVRAPLTRKQGRTLVLTPAGEALAEAGAAALEAMAAARTAVEEFETAEGGEVTVSGFLSAAQALFGPLIRELGSGPDVPAIRFTDEDVAQSEFPALTARYDLVLAHRMEHSPPWPKTGIRVVTLAAEPLDVALAPDHPLAKRSSLYPADVVGERWVTSRAGYSPDDVLRTISAVTNRPAEIVHRINDYGVAASVIATGDVIGVLPRYTSAVADTVVRRPLQYVSTNRMIDLLARPENLRRRAVRLVADALVRVMGELTG</sequence>
<dbReference type="Gene3D" id="1.10.10.10">
    <property type="entry name" value="Winged helix-like DNA-binding domain superfamily/Winged helix DNA-binding domain"/>
    <property type="match status" value="1"/>
</dbReference>
<dbReference type="PANTHER" id="PTHR30346">
    <property type="entry name" value="TRANSCRIPTIONAL DUAL REGULATOR HCAR-RELATED"/>
    <property type="match status" value="1"/>
</dbReference>
<feature type="domain" description="HTH lysR-type" evidence="5">
    <location>
        <begin position="1"/>
        <end position="58"/>
    </location>
</feature>
<evidence type="ECO:0000313" key="6">
    <source>
        <dbReference type="EMBL" id="MDQ4213034.1"/>
    </source>
</evidence>
<comment type="similarity">
    <text evidence="1">Belongs to the LysR transcriptional regulatory family.</text>
</comment>
<gene>
    <name evidence="6" type="ORF">RBR11_03820</name>
</gene>
<evidence type="ECO:0000256" key="1">
    <source>
        <dbReference type="ARBA" id="ARBA00009437"/>
    </source>
</evidence>
<keyword evidence="3" id="KW-0238">DNA-binding</keyword>
<dbReference type="InterPro" id="IPR036388">
    <property type="entry name" value="WH-like_DNA-bd_sf"/>
</dbReference>